<accession>A0ABP6FVH1</accession>
<dbReference type="EMBL" id="BAAATE010000081">
    <property type="protein sequence ID" value="GAA2702459.1"/>
    <property type="molecule type" value="Genomic_DNA"/>
</dbReference>
<organism evidence="2 3">
    <name type="scientific">Nonomuraea recticatena</name>
    <dbReference type="NCBI Taxonomy" id="46178"/>
    <lineage>
        <taxon>Bacteria</taxon>
        <taxon>Bacillati</taxon>
        <taxon>Actinomycetota</taxon>
        <taxon>Actinomycetes</taxon>
        <taxon>Streptosporangiales</taxon>
        <taxon>Streptosporangiaceae</taxon>
        <taxon>Nonomuraea</taxon>
    </lineage>
</organism>
<comment type="caution">
    <text evidence="2">The sequence shown here is derived from an EMBL/GenBank/DDBJ whole genome shotgun (WGS) entry which is preliminary data.</text>
</comment>
<evidence type="ECO:0000256" key="1">
    <source>
        <dbReference type="SAM" id="MobiDB-lite"/>
    </source>
</evidence>
<sequence length="179" mass="18935">MVAGEPQAVVVAGDAGHESQHAYQQEHHADHERGELDGRAGRLVAWGAHGAPPFERLWEACLYPPAPESHTATGPSWRSIKYGHSDTVYEHPEVGQFARQVSGEGNLRSSPQEGHLMTEPQQPEVRRSGKGGASDEELDAVPESPSGDVSGQPHGTDKGNKGGGKGGGVPPDQQPQHPA</sequence>
<keyword evidence="3" id="KW-1185">Reference proteome</keyword>
<gene>
    <name evidence="2" type="ORF">GCM10010412_100510</name>
</gene>
<feature type="region of interest" description="Disordered" evidence="1">
    <location>
        <begin position="91"/>
        <end position="179"/>
    </location>
</feature>
<evidence type="ECO:0000313" key="2">
    <source>
        <dbReference type="EMBL" id="GAA2702459.1"/>
    </source>
</evidence>
<feature type="region of interest" description="Disordered" evidence="1">
    <location>
        <begin position="1"/>
        <end position="36"/>
    </location>
</feature>
<feature type="compositionally biased region" description="Basic and acidic residues" evidence="1">
    <location>
        <begin position="15"/>
        <end position="36"/>
    </location>
</feature>
<dbReference type="Proteomes" id="UP001501666">
    <property type="component" value="Unassembled WGS sequence"/>
</dbReference>
<protein>
    <submittedName>
        <fullName evidence="2">Uncharacterized protein</fullName>
    </submittedName>
</protein>
<evidence type="ECO:0000313" key="3">
    <source>
        <dbReference type="Proteomes" id="UP001501666"/>
    </source>
</evidence>
<reference evidence="3" key="1">
    <citation type="journal article" date="2019" name="Int. J. Syst. Evol. Microbiol.">
        <title>The Global Catalogue of Microorganisms (GCM) 10K type strain sequencing project: providing services to taxonomists for standard genome sequencing and annotation.</title>
        <authorList>
            <consortium name="The Broad Institute Genomics Platform"/>
            <consortium name="The Broad Institute Genome Sequencing Center for Infectious Disease"/>
            <person name="Wu L."/>
            <person name="Ma J."/>
        </authorList>
    </citation>
    <scope>NUCLEOTIDE SEQUENCE [LARGE SCALE GENOMIC DNA]</scope>
    <source>
        <strain evidence="3">JCM 6835</strain>
    </source>
</reference>
<name>A0ABP6FVH1_9ACTN</name>
<proteinExistence type="predicted"/>